<keyword evidence="2" id="KW-0067">ATP-binding</keyword>
<dbReference type="Pfam" id="PF01057">
    <property type="entry name" value="Parvo_NS1"/>
    <property type="match status" value="1"/>
</dbReference>
<dbReference type="GeneID" id="100573494"/>
<dbReference type="EnsemblMetazoa" id="XM_003246899.4">
    <property type="protein sequence ID" value="XP_003246947.1"/>
    <property type="gene ID" value="LOC100573494"/>
</dbReference>
<feature type="region of interest" description="Disordered" evidence="3">
    <location>
        <begin position="1"/>
        <end position="34"/>
    </location>
</feature>
<evidence type="ECO:0000256" key="2">
    <source>
        <dbReference type="ARBA" id="ARBA00022840"/>
    </source>
</evidence>
<dbReference type="KEGG" id="api:100573494"/>
<dbReference type="PROSITE" id="PS51206">
    <property type="entry name" value="SF3_HELICASE_1"/>
    <property type="match status" value="1"/>
</dbReference>
<evidence type="ECO:0000256" key="3">
    <source>
        <dbReference type="SAM" id="MobiDB-lite"/>
    </source>
</evidence>
<dbReference type="RefSeq" id="XP_003246947.1">
    <property type="nucleotide sequence ID" value="XM_003246899.3"/>
</dbReference>
<sequence length="539" mass="61731">MKKQKLLTRKQSVTAVSGDGYPPEEVDEPENPEYMGGEYDGDLEEYDATIFTPEEIYDEFLRQLGRTLAAKPVSGIHRYVSRVIVPGGDGGVYKCLRELDKLIEQYPPKHFYIVAEHGDHVHVSHICAYSGQCCRCSFLIRGTFWSKYGRRGLRRISRAVDLQPGDYGNILRYLSSGGRRVHDVGGFREDGGLFNRYKYISAQRYLGQAEGGLLAWSDGEVSWDFSCEPSSSSVLVQDSKNAGGENGGPKGRKKDSKHAWIRPENGPISITELLHQYPCCPPDAYKNIKEYYLNKNLNYLCARDKYVDRDLELWNIKLMHMSLKDFDNYYKDDNVHPYFNAYNRNFDHVYYNVQESVRIANELLLYQFDDNSENVFFFLTDVLNVIDKRVPKCNTLAIHAPPNAGKNYFFDAVASFFINYGVLGTANKTNNFAFMEAVGKRLVLWNEPNYEANHVNELKALLGGDSCRVAVKYKSDQALQGPPIIILTNDNLSIFGMSAFQPRIKLYNWQSAPFLRDYDKKLNPLFLLRLFEMYNLPIT</sequence>
<protein>
    <recommendedName>
        <fullName evidence="4">SF3 helicase domain-containing protein</fullName>
    </recommendedName>
</protein>
<evidence type="ECO:0000259" key="4">
    <source>
        <dbReference type="PROSITE" id="PS51206"/>
    </source>
</evidence>
<dbReference type="GO" id="GO:0005524">
    <property type="term" value="F:ATP binding"/>
    <property type="evidence" value="ECO:0007669"/>
    <property type="project" value="UniProtKB-KW"/>
</dbReference>
<dbReference type="GO" id="GO:0019079">
    <property type="term" value="P:viral genome replication"/>
    <property type="evidence" value="ECO:0007669"/>
    <property type="project" value="InterPro"/>
</dbReference>
<keyword evidence="6" id="KW-1185">Reference proteome</keyword>
<evidence type="ECO:0000313" key="5">
    <source>
        <dbReference type="EnsemblMetazoa" id="XP_003246947.1"/>
    </source>
</evidence>
<feature type="region of interest" description="Disordered" evidence="3">
    <location>
        <begin position="234"/>
        <end position="258"/>
    </location>
</feature>
<dbReference type="Proteomes" id="UP000007819">
    <property type="component" value="Chromosome A1"/>
</dbReference>
<dbReference type="AlphaFoldDB" id="A0A8R1W9G0"/>
<evidence type="ECO:0000256" key="1">
    <source>
        <dbReference type="ARBA" id="ARBA00022741"/>
    </source>
</evidence>
<organism evidence="5 6">
    <name type="scientific">Acyrthosiphon pisum</name>
    <name type="common">Pea aphid</name>
    <dbReference type="NCBI Taxonomy" id="7029"/>
    <lineage>
        <taxon>Eukaryota</taxon>
        <taxon>Metazoa</taxon>
        <taxon>Ecdysozoa</taxon>
        <taxon>Arthropoda</taxon>
        <taxon>Hexapoda</taxon>
        <taxon>Insecta</taxon>
        <taxon>Pterygota</taxon>
        <taxon>Neoptera</taxon>
        <taxon>Paraneoptera</taxon>
        <taxon>Hemiptera</taxon>
        <taxon>Sternorrhyncha</taxon>
        <taxon>Aphidomorpha</taxon>
        <taxon>Aphidoidea</taxon>
        <taxon>Aphididae</taxon>
        <taxon>Macrosiphini</taxon>
        <taxon>Acyrthosiphon</taxon>
    </lineage>
</organism>
<reference evidence="5" key="2">
    <citation type="submission" date="2022-06" db="UniProtKB">
        <authorList>
            <consortium name="EnsemblMetazoa"/>
        </authorList>
    </citation>
    <scope>IDENTIFICATION</scope>
</reference>
<feature type="domain" description="SF3 helicase" evidence="4">
    <location>
        <begin position="355"/>
        <end position="525"/>
    </location>
</feature>
<dbReference type="Gene3D" id="3.40.50.300">
    <property type="entry name" value="P-loop containing nucleotide triphosphate hydrolases"/>
    <property type="match status" value="1"/>
</dbReference>
<feature type="compositionally biased region" description="Acidic residues" evidence="3">
    <location>
        <begin position="22"/>
        <end position="31"/>
    </location>
</feature>
<proteinExistence type="predicted"/>
<dbReference type="OrthoDB" id="6618268at2759"/>
<dbReference type="SUPFAM" id="SSF52540">
    <property type="entry name" value="P-loop containing nucleoside triphosphate hydrolases"/>
    <property type="match status" value="1"/>
</dbReference>
<evidence type="ECO:0000313" key="6">
    <source>
        <dbReference type="Proteomes" id="UP000007819"/>
    </source>
</evidence>
<accession>A0A8R1W9G0</accession>
<dbReference type="InterPro" id="IPR001257">
    <property type="entry name" value="Parvovirus_NS1_helicase"/>
</dbReference>
<reference evidence="6" key="1">
    <citation type="submission" date="2010-06" db="EMBL/GenBank/DDBJ databases">
        <authorList>
            <person name="Jiang H."/>
            <person name="Abraham K."/>
            <person name="Ali S."/>
            <person name="Alsbrooks S.L."/>
            <person name="Anim B.N."/>
            <person name="Anosike U.S."/>
            <person name="Attaway T."/>
            <person name="Bandaranaike D.P."/>
            <person name="Battles P.K."/>
            <person name="Bell S.N."/>
            <person name="Bell A.V."/>
            <person name="Beltran B."/>
            <person name="Bickham C."/>
            <person name="Bustamante Y."/>
            <person name="Caleb T."/>
            <person name="Canada A."/>
            <person name="Cardenas V."/>
            <person name="Carter K."/>
            <person name="Chacko J."/>
            <person name="Chandrabose M.N."/>
            <person name="Chavez D."/>
            <person name="Chavez A."/>
            <person name="Chen L."/>
            <person name="Chu H.-S."/>
            <person name="Claassen K.J."/>
            <person name="Cockrell R."/>
            <person name="Collins M."/>
            <person name="Cooper J.A."/>
            <person name="Cree A."/>
            <person name="Curry S.M."/>
            <person name="Da Y."/>
            <person name="Dao M.D."/>
            <person name="Das B."/>
            <person name="Davila M.-L."/>
            <person name="Davy-Carroll L."/>
            <person name="Denson S."/>
            <person name="Dinh H."/>
            <person name="Ebong V.E."/>
            <person name="Edwards J.R."/>
            <person name="Egan A."/>
            <person name="El-Daye J."/>
            <person name="Escobedo L."/>
            <person name="Fernandez S."/>
            <person name="Fernando P.R."/>
            <person name="Flagg N."/>
            <person name="Forbes L.D."/>
            <person name="Fowler R.G."/>
            <person name="Fu Q."/>
            <person name="Gabisi R.A."/>
            <person name="Ganer J."/>
            <person name="Garbino Pronczuk A."/>
            <person name="Garcia R.M."/>
            <person name="Garner T."/>
            <person name="Garrett T.E."/>
            <person name="Gonzalez D.A."/>
            <person name="Hamid H."/>
            <person name="Hawkins E.S."/>
            <person name="Hirani K."/>
            <person name="Hogues M.E."/>
            <person name="Hollins B."/>
            <person name="Hsiao C.-H."/>
            <person name="Jabil R."/>
            <person name="James M.L."/>
            <person name="Jhangiani S.N."/>
            <person name="Johnson B."/>
            <person name="Johnson Q."/>
            <person name="Joshi V."/>
            <person name="Kalu J.B."/>
            <person name="Kam C."/>
            <person name="Kashfia A."/>
            <person name="Keebler J."/>
            <person name="Kisamo H."/>
            <person name="Kovar C.L."/>
            <person name="Lago L.A."/>
            <person name="Lai C.-Y."/>
            <person name="Laidlaw J."/>
            <person name="Lara F."/>
            <person name="Le T.-K."/>
            <person name="Lee S.L."/>
            <person name="Legall F.H."/>
            <person name="Lemon S.J."/>
            <person name="Lewis L.R."/>
            <person name="Li B."/>
            <person name="Liu Y."/>
            <person name="Liu Y.-S."/>
            <person name="Lopez J."/>
            <person name="Lozado R.J."/>
            <person name="Lu J."/>
            <person name="Madu R.C."/>
            <person name="Maheshwari M."/>
            <person name="Maheshwari R."/>
            <person name="Malloy K."/>
            <person name="Martinez E."/>
            <person name="Mathew T."/>
            <person name="Mercado I.C."/>
            <person name="Mercado C."/>
            <person name="Meyer B."/>
            <person name="Montgomery K."/>
            <person name="Morgan M.B."/>
            <person name="Munidasa M."/>
            <person name="Nazareth L.V."/>
            <person name="Nelson J."/>
            <person name="Ng B.M."/>
            <person name="Nguyen N.B."/>
            <person name="Nguyen P.Q."/>
            <person name="Nguyen T."/>
            <person name="Obregon M."/>
            <person name="Okwuonu G.O."/>
            <person name="Onwere C.G."/>
            <person name="Orozco G."/>
            <person name="Parra A."/>
            <person name="Patel S."/>
            <person name="Patil S."/>
            <person name="Perez A."/>
            <person name="Perez Y."/>
            <person name="Pham C."/>
            <person name="Primus E.L."/>
            <person name="Pu L.-L."/>
            <person name="Puazo M."/>
            <person name="Qin X."/>
            <person name="Quiroz J.B."/>
            <person name="Reese J."/>
            <person name="Richards S."/>
            <person name="Rives C.M."/>
            <person name="Robberts R."/>
            <person name="Ruiz S.J."/>
            <person name="Ruiz M.J."/>
            <person name="Santibanez J."/>
            <person name="Schneider B.W."/>
            <person name="Sisson I."/>
            <person name="Smith M."/>
            <person name="Sodergren E."/>
            <person name="Song X.-Z."/>
            <person name="Song B.B."/>
            <person name="Summersgill H."/>
            <person name="Thelus R."/>
            <person name="Thornton R.D."/>
            <person name="Trejos Z.Y."/>
            <person name="Usmani K."/>
            <person name="Vattathil S."/>
            <person name="Villasana D."/>
            <person name="Walker D.L."/>
            <person name="Wang S."/>
            <person name="Wang K."/>
            <person name="White C.S."/>
            <person name="Williams A.C."/>
            <person name="Williamson J."/>
            <person name="Wilson K."/>
            <person name="Woghiren I.O."/>
            <person name="Woodworth J.R."/>
            <person name="Worley K.C."/>
            <person name="Wright R.A."/>
            <person name="Wu W."/>
            <person name="Young L."/>
            <person name="Zhang L."/>
            <person name="Zhang J."/>
            <person name="Zhu Y."/>
            <person name="Muzny D.M."/>
            <person name="Weinstock G."/>
            <person name="Gibbs R.A."/>
        </authorList>
    </citation>
    <scope>NUCLEOTIDE SEQUENCE [LARGE SCALE GENOMIC DNA]</scope>
    <source>
        <strain evidence="6">LSR1</strain>
    </source>
</reference>
<dbReference type="InterPro" id="IPR027417">
    <property type="entry name" value="P-loop_NTPase"/>
</dbReference>
<keyword evidence="1" id="KW-0547">Nucleotide-binding</keyword>
<dbReference type="InterPro" id="IPR014015">
    <property type="entry name" value="Helicase_SF3_DNA-vir"/>
</dbReference>
<name>A0A8R1W9G0_ACYPI</name>